<sequence length="479" mass="51854">MKPTFIKKTSLYSGFIATLILAACSPFKTPVPPSKVAVPAQFSQATAGQPSDISRWWLAWNDPDLTQVIEDTLKANLDLRIARDHIQEAKAGFKMTRSALSPTIGITGNIAGGGTDSRNSYLNAFSQDSSDPTTAGHIAGVTASWEPDLFGARHADAKAAEAVVLGQEAQLHQLQMAIAAEVASYYTEIQCLRKRLTLLDQRIAILENLKSYVQARFNAGQATLSDIKSLNEAIKILHSYRPDIETAIAASVRHIAILGGRSPENAQIKISSESITPAAPSGELPDTVLHRRPDVAAAEDNITAALNRLKSAKADMLPRFGLQFFGGDGRIRFSGLSGFSNSGGIIALTSYLPIFTAGRVHAHIALEDAKLDEAVALYDKKLLAALAEVENAYQTRTSQDQRIEQLSEALATATQNTTIEQGLYQGGKHTFKNVLDARLNKIDKADSLIQTVYQQQMATINLYYALGGGWSNDIHPIQK</sequence>
<dbReference type="PANTHER" id="PTHR30203:SF29">
    <property type="entry name" value="PROTEIN CYAE"/>
    <property type="match status" value="1"/>
</dbReference>
<dbReference type="GO" id="GO:0005886">
    <property type="term" value="C:plasma membrane"/>
    <property type="evidence" value="ECO:0007669"/>
    <property type="project" value="UniProtKB-SubCell"/>
</dbReference>
<dbReference type="Proteomes" id="UP000316887">
    <property type="component" value="Unassembled WGS sequence"/>
</dbReference>
<keyword evidence="2" id="KW-0472">Membrane</keyword>
<gene>
    <name evidence="3" type="ORF">FBY58_0796</name>
</gene>
<accession>A0A542W0X1</accession>
<dbReference type="Gene3D" id="1.20.1600.10">
    <property type="entry name" value="Outer membrane efflux proteins (OEP)"/>
    <property type="match status" value="1"/>
</dbReference>
<comment type="similarity">
    <text evidence="1 2">Belongs to the outer membrane factor (OMF) (TC 1.B.17) family.</text>
</comment>
<dbReference type="RefSeq" id="WP_141919585.1">
    <property type="nucleotide sequence ID" value="NZ_VFOF01000001.1"/>
</dbReference>
<evidence type="ECO:0000256" key="1">
    <source>
        <dbReference type="ARBA" id="ARBA00007613"/>
    </source>
</evidence>
<keyword evidence="2" id="KW-0732">Signal</keyword>
<dbReference type="AlphaFoldDB" id="A0A542W0X1"/>
<keyword evidence="2" id="KW-1134">Transmembrane beta strand</keyword>
<dbReference type="Gene3D" id="2.20.200.10">
    <property type="entry name" value="Outer membrane efflux proteins (OEP)"/>
    <property type="match status" value="1"/>
</dbReference>
<dbReference type="NCBIfam" id="TIGR01845">
    <property type="entry name" value="outer_NodT"/>
    <property type="match status" value="1"/>
</dbReference>
<dbReference type="InterPro" id="IPR010131">
    <property type="entry name" value="MdtP/NodT-like"/>
</dbReference>
<keyword evidence="2" id="KW-0812">Transmembrane</keyword>
<name>A0A542W0X1_ZYMMB</name>
<comment type="caution">
    <text evidence="3">The sequence shown here is derived from an EMBL/GenBank/DDBJ whole genome shotgun (WGS) entry which is preliminary data.</text>
</comment>
<evidence type="ECO:0000313" key="3">
    <source>
        <dbReference type="EMBL" id="TQL17226.1"/>
    </source>
</evidence>
<feature type="signal peptide" evidence="2">
    <location>
        <begin position="1"/>
        <end position="22"/>
    </location>
</feature>
<dbReference type="GO" id="GO:0015562">
    <property type="term" value="F:efflux transmembrane transporter activity"/>
    <property type="evidence" value="ECO:0007669"/>
    <property type="project" value="InterPro"/>
</dbReference>
<keyword evidence="2 3" id="KW-0449">Lipoprotein</keyword>
<dbReference type="EMBL" id="VFOF01000001">
    <property type="protein sequence ID" value="TQL17226.1"/>
    <property type="molecule type" value="Genomic_DNA"/>
</dbReference>
<feature type="chain" id="PRO_5022248454" evidence="2">
    <location>
        <begin position="23"/>
        <end position="479"/>
    </location>
</feature>
<dbReference type="PROSITE" id="PS51257">
    <property type="entry name" value="PROKAR_LIPOPROTEIN"/>
    <property type="match status" value="1"/>
</dbReference>
<dbReference type="InterPro" id="IPR003423">
    <property type="entry name" value="OMP_efflux"/>
</dbReference>
<dbReference type="Pfam" id="PF02321">
    <property type="entry name" value="OEP"/>
    <property type="match status" value="2"/>
</dbReference>
<reference evidence="3 4" key="1">
    <citation type="submission" date="2019-06" db="EMBL/GenBank/DDBJ databases">
        <title>Genome sequencing of Zymomonas mobilis strains for genetic engineering and biofuel applications.</title>
        <authorList>
            <person name="Teravest M."/>
        </authorList>
    </citation>
    <scope>NUCLEOTIDE SEQUENCE [LARGE SCALE GENOMIC DNA]</scope>
    <source>
        <strain evidence="3 4">AN0101</strain>
    </source>
</reference>
<keyword evidence="2" id="KW-0564">Palmitate</keyword>
<evidence type="ECO:0000313" key="4">
    <source>
        <dbReference type="Proteomes" id="UP000316887"/>
    </source>
</evidence>
<dbReference type="PANTHER" id="PTHR30203">
    <property type="entry name" value="OUTER MEMBRANE CATION EFFLUX PROTEIN"/>
    <property type="match status" value="1"/>
</dbReference>
<dbReference type="OrthoDB" id="9783100at2"/>
<dbReference type="SUPFAM" id="SSF56954">
    <property type="entry name" value="Outer membrane efflux proteins (OEP)"/>
    <property type="match status" value="1"/>
</dbReference>
<protein>
    <submittedName>
        <fullName evidence="3">NodT family efflux transporter outer membrane factor (OMF) lipoprotein</fullName>
    </submittedName>
</protein>
<organism evidence="3 4">
    <name type="scientific">Zymomonas mobilis</name>
    <dbReference type="NCBI Taxonomy" id="542"/>
    <lineage>
        <taxon>Bacteria</taxon>
        <taxon>Pseudomonadati</taxon>
        <taxon>Pseudomonadota</taxon>
        <taxon>Alphaproteobacteria</taxon>
        <taxon>Sphingomonadales</taxon>
        <taxon>Zymomonadaceae</taxon>
        <taxon>Zymomonas</taxon>
    </lineage>
</organism>
<comment type="subcellular location">
    <subcellularLocation>
        <location evidence="2">Cell membrane</location>
        <topology evidence="2">Lipid-anchor</topology>
    </subcellularLocation>
</comment>
<evidence type="ECO:0000256" key="2">
    <source>
        <dbReference type="RuleBase" id="RU362097"/>
    </source>
</evidence>
<proteinExistence type="inferred from homology"/>